<dbReference type="InterPro" id="IPR010982">
    <property type="entry name" value="Lambda_DNA-bd_dom_sf"/>
</dbReference>
<dbReference type="AlphaFoldDB" id="A0A951Q1Y8"/>
<protein>
    <submittedName>
        <fullName evidence="2">Helix-turn-helix domain-containing protein</fullName>
    </submittedName>
</protein>
<accession>A0A951Q1Y8</accession>
<feature type="domain" description="HTH cro/C1-type" evidence="1">
    <location>
        <begin position="17"/>
        <end position="70"/>
    </location>
</feature>
<name>A0A951Q1Y8_9NOST</name>
<organism evidence="2 3">
    <name type="scientific">Mojavia pulchra JT2-VF2</name>
    <dbReference type="NCBI Taxonomy" id="287848"/>
    <lineage>
        <taxon>Bacteria</taxon>
        <taxon>Bacillati</taxon>
        <taxon>Cyanobacteriota</taxon>
        <taxon>Cyanophyceae</taxon>
        <taxon>Nostocales</taxon>
        <taxon>Nostocaceae</taxon>
    </lineage>
</organism>
<dbReference type="SUPFAM" id="SSF47413">
    <property type="entry name" value="lambda repressor-like DNA-binding domains"/>
    <property type="match status" value="1"/>
</dbReference>
<reference evidence="2" key="1">
    <citation type="submission" date="2021-05" db="EMBL/GenBank/DDBJ databases">
        <authorList>
            <person name="Pietrasiak N."/>
            <person name="Ward R."/>
            <person name="Stajich J.E."/>
            <person name="Kurbessoian T."/>
        </authorList>
    </citation>
    <scope>NUCLEOTIDE SEQUENCE</scope>
    <source>
        <strain evidence="2">JT2-VF2</strain>
    </source>
</reference>
<dbReference type="SMART" id="SM00530">
    <property type="entry name" value="HTH_XRE"/>
    <property type="match status" value="1"/>
</dbReference>
<dbReference type="EMBL" id="JAHHHN010000009">
    <property type="protein sequence ID" value="MBW4562830.1"/>
    <property type="molecule type" value="Genomic_DNA"/>
</dbReference>
<evidence type="ECO:0000259" key="1">
    <source>
        <dbReference type="PROSITE" id="PS50943"/>
    </source>
</evidence>
<dbReference type="Gene3D" id="1.10.260.40">
    <property type="entry name" value="lambda repressor-like DNA-binding domains"/>
    <property type="match status" value="1"/>
</dbReference>
<dbReference type="InterPro" id="IPR001387">
    <property type="entry name" value="Cro/C1-type_HTH"/>
</dbReference>
<proteinExistence type="predicted"/>
<evidence type="ECO:0000313" key="3">
    <source>
        <dbReference type="Proteomes" id="UP000715781"/>
    </source>
</evidence>
<sequence>MPENEQLEVAHLIFETRQRLKLSQVKLAAMLGVSFHSINRWENGRVRPSPLAMKQIEELLHQMGDPGEDLLAKYFQLRGAETVTTEVRQTMVE</sequence>
<reference evidence="2" key="2">
    <citation type="journal article" date="2022" name="Microbiol. Resour. Announc.">
        <title>Metagenome Sequencing to Explore Phylogenomics of Terrestrial Cyanobacteria.</title>
        <authorList>
            <person name="Ward R.D."/>
            <person name="Stajich J.E."/>
            <person name="Johansen J.R."/>
            <person name="Huntemann M."/>
            <person name="Clum A."/>
            <person name="Foster B."/>
            <person name="Foster B."/>
            <person name="Roux S."/>
            <person name="Palaniappan K."/>
            <person name="Varghese N."/>
            <person name="Mukherjee S."/>
            <person name="Reddy T.B.K."/>
            <person name="Daum C."/>
            <person name="Copeland A."/>
            <person name="Chen I.A."/>
            <person name="Ivanova N.N."/>
            <person name="Kyrpides N.C."/>
            <person name="Shapiro N."/>
            <person name="Eloe-Fadrosh E.A."/>
            <person name="Pietrasiak N."/>
        </authorList>
    </citation>
    <scope>NUCLEOTIDE SEQUENCE</scope>
    <source>
        <strain evidence="2">JT2-VF2</strain>
    </source>
</reference>
<dbReference type="PROSITE" id="PS50943">
    <property type="entry name" value="HTH_CROC1"/>
    <property type="match status" value="1"/>
</dbReference>
<dbReference type="Proteomes" id="UP000715781">
    <property type="component" value="Unassembled WGS sequence"/>
</dbReference>
<dbReference type="CDD" id="cd00093">
    <property type="entry name" value="HTH_XRE"/>
    <property type="match status" value="1"/>
</dbReference>
<comment type="caution">
    <text evidence="2">The sequence shown here is derived from an EMBL/GenBank/DDBJ whole genome shotgun (WGS) entry which is preliminary data.</text>
</comment>
<evidence type="ECO:0000313" key="2">
    <source>
        <dbReference type="EMBL" id="MBW4562830.1"/>
    </source>
</evidence>
<dbReference type="Pfam" id="PF01381">
    <property type="entry name" value="HTH_3"/>
    <property type="match status" value="1"/>
</dbReference>
<gene>
    <name evidence="2" type="ORF">KME32_17105</name>
</gene>
<dbReference type="GO" id="GO:0003677">
    <property type="term" value="F:DNA binding"/>
    <property type="evidence" value="ECO:0007669"/>
    <property type="project" value="InterPro"/>
</dbReference>